<feature type="transmembrane region" description="Helical" evidence="10">
    <location>
        <begin position="214"/>
        <end position="233"/>
    </location>
</feature>
<dbReference type="Pfam" id="PF01595">
    <property type="entry name" value="CNNM"/>
    <property type="match status" value="1"/>
</dbReference>
<evidence type="ECO:0000259" key="11">
    <source>
        <dbReference type="PROSITE" id="PS51371"/>
    </source>
</evidence>
<evidence type="ECO:0000256" key="2">
    <source>
        <dbReference type="ARBA" id="ARBA00022692"/>
    </source>
</evidence>
<evidence type="ECO:0000256" key="1">
    <source>
        <dbReference type="ARBA" id="ARBA00004141"/>
    </source>
</evidence>
<dbReference type="InterPro" id="IPR036318">
    <property type="entry name" value="FAD-bd_PCMH-like_sf"/>
</dbReference>
<dbReference type="CDD" id="cd04590">
    <property type="entry name" value="CBS_pair_CorC_HlyC_assoc"/>
    <property type="match status" value="1"/>
</dbReference>
<dbReference type="InterPro" id="IPR000644">
    <property type="entry name" value="CBS_dom"/>
</dbReference>
<dbReference type="PROSITE" id="PS51371">
    <property type="entry name" value="CBS"/>
    <property type="match status" value="2"/>
</dbReference>
<keyword evidence="4 8" id="KW-1133">Transmembrane helix</keyword>
<evidence type="ECO:0000256" key="4">
    <source>
        <dbReference type="ARBA" id="ARBA00022989"/>
    </source>
</evidence>
<dbReference type="InterPro" id="IPR005170">
    <property type="entry name" value="Transptr-assoc_dom"/>
</dbReference>
<organism evidence="13 14">
    <name type="scientific">Castilleja foliolosa</name>
    <dbReference type="NCBI Taxonomy" id="1961234"/>
    <lineage>
        <taxon>Eukaryota</taxon>
        <taxon>Viridiplantae</taxon>
        <taxon>Streptophyta</taxon>
        <taxon>Embryophyta</taxon>
        <taxon>Tracheophyta</taxon>
        <taxon>Spermatophyta</taxon>
        <taxon>Magnoliopsida</taxon>
        <taxon>eudicotyledons</taxon>
        <taxon>Gunneridae</taxon>
        <taxon>Pentapetalae</taxon>
        <taxon>asterids</taxon>
        <taxon>lamiids</taxon>
        <taxon>Lamiales</taxon>
        <taxon>Orobanchaceae</taxon>
        <taxon>Pedicularideae</taxon>
        <taxon>Castillejinae</taxon>
        <taxon>Castilleja</taxon>
    </lineage>
</organism>
<dbReference type="Gene3D" id="3.10.580.10">
    <property type="entry name" value="CBS-domain"/>
    <property type="match status" value="1"/>
</dbReference>
<dbReference type="InterPro" id="IPR002550">
    <property type="entry name" value="CNNM"/>
</dbReference>
<evidence type="ECO:0000313" key="13">
    <source>
        <dbReference type="EMBL" id="KAL3643088.1"/>
    </source>
</evidence>
<evidence type="ECO:0000256" key="10">
    <source>
        <dbReference type="SAM" id="Phobius"/>
    </source>
</evidence>
<dbReference type="EMBL" id="JAVIJP010000016">
    <property type="protein sequence ID" value="KAL3643088.1"/>
    <property type="molecule type" value="Genomic_DNA"/>
</dbReference>
<accession>A0ABD3DLC2</accession>
<dbReference type="SUPFAM" id="SSF56176">
    <property type="entry name" value="FAD-binding/transporter-associated domain-like"/>
    <property type="match status" value="1"/>
</dbReference>
<evidence type="ECO:0000256" key="3">
    <source>
        <dbReference type="ARBA" id="ARBA00022737"/>
    </source>
</evidence>
<dbReference type="SMART" id="SM00116">
    <property type="entry name" value="CBS"/>
    <property type="match status" value="2"/>
</dbReference>
<dbReference type="Pfam" id="PF00571">
    <property type="entry name" value="CBS"/>
    <property type="match status" value="2"/>
</dbReference>
<dbReference type="Pfam" id="PF03471">
    <property type="entry name" value="CorC_HlyC"/>
    <property type="match status" value="1"/>
</dbReference>
<proteinExistence type="predicted"/>
<feature type="region of interest" description="Disordered" evidence="9">
    <location>
        <begin position="575"/>
        <end position="597"/>
    </location>
</feature>
<dbReference type="PANTHER" id="PTHR22777:SF17">
    <property type="entry name" value="UPF0053 PROTEIN SLL0260"/>
    <property type="match status" value="1"/>
</dbReference>
<dbReference type="Gene3D" id="3.30.465.10">
    <property type="match status" value="1"/>
</dbReference>
<dbReference type="InterPro" id="IPR044751">
    <property type="entry name" value="Ion_transp-like_CBS"/>
</dbReference>
<dbReference type="SMART" id="SM01091">
    <property type="entry name" value="CorC_HlyC"/>
    <property type="match status" value="1"/>
</dbReference>
<sequence length="684" mass="76121">MDAAAATAAASKTPIFNRSILINNSNLSFLVLRNPLLKLSPNFPPKQLSSTACCTPPYNSPIFFLNSNKRGPFRLLSVKSSSLNDDIDDDSARPTSFDEVSVRRGLAIAAATIGVVLIFRGRRALAMEGIMSVGNGVWERSLLALKSSWPTVLKVLTLFREQGLVLAALLGLSAFFSMAETSITTLWPWKVRELADKESENGVFKMLRNDVTRFLTTILIGTTVVNIAATALVTEAATAIFGEVGVSAATGVMTVAILLLTEITPKSIAVHNATEVARFVVRPVAWLSLVLYPVGRVVTYLSMGMLKLLGLKGRSEPYVTEDELKLMLRGAELSGAIEEEEQDMIENVLEIKDTHVREVMTPLIDVVAIDSSAPLVDFHNSWVDHQYSRVPVFEERIDNIVGIAYAMDLLDYVQKGELLESSMVGDMAHKPAYFVPDSMSVWNLLREFRIRKVHMAVVLNEYGGTIGIVTLEDVVEEIVGEIFDENDSKVLKMHSDKVSIRTRMLQEEIQKKTGYVVMRAEGIYDVDANTSIDQLSEDLNIKMAEGHQYETVSGFVCEAFGYIPRTGETIKVVVERDSREDHGDYNGSESDRQDENEKTQIFKLEILAGNARKVSAVRFERVNNEESSTETKEVTRLVTKIWKRKSNNEDGLYRTDEDKVPFHEVANDYVMSVQEENADQASKH</sequence>
<evidence type="ECO:0000256" key="6">
    <source>
        <dbReference type="ARBA" id="ARBA00023136"/>
    </source>
</evidence>
<feature type="transmembrane region" description="Helical" evidence="10">
    <location>
        <begin position="240"/>
        <end position="264"/>
    </location>
</feature>
<dbReference type="GO" id="GO:0016020">
    <property type="term" value="C:membrane"/>
    <property type="evidence" value="ECO:0007669"/>
    <property type="project" value="UniProtKB-SubCell"/>
</dbReference>
<feature type="domain" description="CBS" evidence="11">
    <location>
        <begin position="427"/>
        <end position="485"/>
    </location>
</feature>
<dbReference type="FunFam" id="3.10.580.10:FF:000002">
    <property type="entry name" value="Magnesium/cobalt efflux protein CorC"/>
    <property type="match status" value="1"/>
</dbReference>
<protein>
    <submittedName>
        <fullName evidence="13">Uncharacterized protein</fullName>
    </submittedName>
</protein>
<dbReference type="InterPro" id="IPR046342">
    <property type="entry name" value="CBS_dom_sf"/>
</dbReference>
<keyword evidence="6 8" id="KW-0472">Membrane</keyword>
<dbReference type="AlphaFoldDB" id="A0ABD3DLC2"/>
<evidence type="ECO:0000256" key="8">
    <source>
        <dbReference type="PROSITE-ProRule" id="PRU01193"/>
    </source>
</evidence>
<comment type="subcellular location">
    <subcellularLocation>
        <location evidence="1">Membrane</location>
        <topology evidence="1">Multi-pass membrane protein</topology>
    </subcellularLocation>
</comment>
<gene>
    <name evidence="13" type="ORF">CASFOL_013903</name>
</gene>
<dbReference type="Proteomes" id="UP001632038">
    <property type="component" value="Unassembled WGS sequence"/>
</dbReference>
<keyword evidence="3" id="KW-0677">Repeat</keyword>
<reference evidence="14" key="1">
    <citation type="journal article" date="2024" name="IScience">
        <title>Strigolactones Initiate the Formation of Haustorium-like Structures in Castilleja.</title>
        <authorList>
            <person name="Buerger M."/>
            <person name="Peterson D."/>
            <person name="Chory J."/>
        </authorList>
    </citation>
    <scope>NUCLEOTIDE SEQUENCE [LARGE SCALE GENOMIC DNA]</scope>
</reference>
<keyword evidence="2 8" id="KW-0812">Transmembrane</keyword>
<feature type="domain" description="CBS" evidence="11">
    <location>
        <begin position="360"/>
        <end position="421"/>
    </location>
</feature>
<evidence type="ECO:0000313" key="14">
    <source>
        <dbReference type="Proteomes" id="UP001632038"/>
    </source>
</evidence>
<dbReference type="SUPFAM" id="SSF54631">
    <property type="entry name" value="CBS-domain pair"/>
    <property type="match status" value="1"/>
</dbReference>
<evidence type="ECO:0000256" key="9">
    <source>
        <dbReference type="SAM" id="MobiDB-lite"/>
    </source>
</evidence>
<evidence type="ECO:0000259" key="12">
    <source>
        <dbReference type="PROSITE" id="PS51846"/>
    </source>
</evidence>
<dbReference type="PANTHER" id="PTHR22777">
    <property type="entry name" value="HEMOLYSIN-RELATED"/>
    <property type="match status" value="1"/>
</dbReference>
<keyword evidence="5 7" id="KW-0129">CBS domain</keyword>
<evidence type="ECO:0000256" key="5">
    <source>
        <dbReference type="ARBA" id="ARBA00023122"/>
    </source>
</evidence>
<keyword evidence="14" id="KW-1185">Reference proteome</keyword>
<dbReference type="PROSITE" id="PS51846">
    <property type="entry name" value="CNNM"/>
    <property type="match status" value="1"/>
</dbReference>
<comment type="caution">
    <text evidence="13">The sequence shown here is derived from an EMBL/GenBank/DDBJ whole genome shotgun (WGS) entry which is preliminary data.</text>
</comment>
<feature type="domain" description="CNNM transmembrane" evidence="12">
    <location>
        <begin position="155"/>
        <end position="341"/>
    </location>
</feature>
<evidence type="ECO:0000256" key="7">
    <source>
        <dbReference type="PROSITE-ProRule" id="PRU00703"/>
    </source>
</evidence>
<dbReference type="InterPro" id="IPR016169">
    <property type="entry name" value="FAD-bd_PCMH_sub2"/>
</dbReference>
<feature type="transmembrane region" description="Helical" evidence="10">
    <location>
        <begin position="284"/>
        <end position="306"/>
    </location>
</feature>
<name>A0ABD3DLC2_9LAMI</name>